<dbReference type="Proteomes" id="UP000235739">
    <property type="component" value="Unassembled WGS sequence"/>
</dbReference>
<protein>
    <recommendedName>
        <fullName evidence="3">Head-to-tail stopper</fullName>
    </recommendedName>
</protein>
<evidence type="ECO:0000313" key="1">
    <source>
        <dbReference type="EMBL" id="PMQ19286.1"/>
    </source>
</evidence>
<evidence type="ECO:0000313" key="2">
    <source>
        <dbReference type="Proteomes" id="UP000235739"/>
    </source>
</evidence>
<dbReference type="AlphaFoldDB" id="A0A2N7RZG9"/>
<dbReference type="EMBL" id="PNQX01000002">
    <property type="protein sequence ID" value="PMQ19286.1"/>
    <property type="molecule type" value="Genomic_DNA"/>
</dbReference>
<comment type="caution">
    <text evidence="1">The sequence shown here is derived from an EMBL/GenBank/DDBJ whole genome shotgun (WGS) entry which is preliminary data.</text>
</comment>
<evidence type="ECO:0008006" key="3">
    <source>
        <dbReference type="Google" id="ProtNLM"/>
    </source>
</evidence>
<sequence>MLPRFANQTVVVLMPEEIVERGETVESWTVPTRTPIDGCSVQPGNGGRDFEHADGVVADFTVYLPETAMVPRRARVELPVTDGQFVLLGEPEPWIYGLRTDHVRIRLRRRDG</sequence>
<proteinExistence type="predicted"/>
<reference evidence="1 2" key="1">
    <citation type="journal article" date="2017" name="Elife">
        <title>Extensive horizontal gene transfer in cheese-associated bacteria.</title>
        <authorList>
            <person name="Bonham K.S."/>
            <person name="Wolfe B.E."/>
            <person name="Dutton R.J."/>
        </authorList>
    </citation>
    <scope>NUCLEOTIDE SEQUENCE [LARGE SCALE GENOMIC DNA]</scope>
    <source>
        <strain evidence="1 2">JB182</strain>
    </source>
</reference>
<gene>
    <name evidence="1" type="ORF">CIK84_11285</name>
</gene>
<name>A0A2N7RZG9_9MICC</name>
<accession>A0A2N7RZG9</accession>
<organism evidence="1 2">
    <name type="scientific">Glutamicibacter arilaitensis</name>
    <dbReference type="NCBI Taxonomy" id="256701"/>
    <lineage>
        <taxon>Bacteria</taxon>
        <taxon>Bacillati</taxon>
        <taxon>Actinomycetota</taxon>
        <taxon>Actinomycetes</taxon>
        <taxon>Micrococcales</taxon>
        <taxon>Micrococcaceae</taxon>
        <taxon>Glutamicibacter</taxon>
    </lineage>
</organism>